<dbReference type="Gramene" id="Pp3c16_9379V3.1">
    <property type="protein sequence ID" value="PAC:32985815.CDS.1"/>
    <property type="gene ID" value="Pp3c16_9379"/>
</dbReference>
<protein>
    <submittedName>
        <fullName evidence="1 2">Uncharacterized protein</fullName>
    </submittedName>
</protein>
<reference evidence="2" key="3">
    <citation type="submission" date="2020-12" db="UniProtKB">
        <authorList>
            <consortium name="EnsemblPlants"/>
        </authorList>
    </citation>
    <scope>IDENTIFICATION</scope>
</reference>
<dbReference type="EMBL" id="ABEU02000016">
    <property type="protein sequence ID" value="PNR37612.1"/>
    <property type="molecule type" value="Genomic_DNA"/>
</dbReference>
<evidence type="ECO:0000313" key="2">
    <source>
        <dbReference type="EnsemblPlants" id="PAC:32985815.CDS.1"/>
    </source>
</evidence>
<reference evidence="1 3" key="2">
    <citation type="journal article" date="2018" name="Plant J.">
        <title>The Physcomitrella patens chromosome-scale assembly reveals moss genome structure and evolution.</title>
        <authorList>
            <person name="Lang D."/>
            <person name="Ullrich K.K."/>
            <person name="Murat F."/>
            <person name="Fuchs J."/>
            <person name="Jenkins J."/>
            <person name="Haas F.B."/>
            <person name="Piednoel M."/>
            <person name="Gundlach H."/>
            <person name="Van Bel M."/>
            <person name="Meyberg R."/>
            <person name="Vives C."/>
            <person name="Morata J."/>
            <person name="Symeonidi A."/>
            <person name="Hiss M."/>
            <person name="Muchero W."/>
            <person name="Kamisugi Y."/>
            <person name="Saleh O."/>
            <person name="Blanc G."/>
            <person name="Decker E.L."/>
            <person name="van Gessel N."/>
            <person name="Grimwood J."/>
            <person name="Hayes R.D."/>
            <person name="Graham S.W."/>
            <person name="Gunter L.E."/>
            <person name="McDaniel S.F."/>
            <person name="Hoernstein S.N.W."/>
            <person name="Larsson A."/>
            <person name="Li F.W."/>
            <person name="Perroud P.F."/>
            <person name="Phillips J."/>
            <person name="Ranjan P."/>
            <person name="Rokshar D.S."/>
            <person name="Rothfels C.J."/>
            <person name="Schneider L."/>
            <person name="Shu S."/>
            <person name="Stevenson D.W."/>
            <person name="Thummler F."/>
            <person name="Tillich M."/>
            <person name="Villarreal Aguilar J.C."/>
            <person name="Widiez T."/>
            <person name="Wong G.K."/>
            <person name="Wymore A."/>
            <person name="Zhang Y."/>
            <person name="Zimmer A.D."/>
            <person name="Quatrano R.S."/>
            <person name="Mayer K.F.X."/>
            <person name="Goodstein D."/>
            <person name="Casacuberta J.M."/>
            <person name="Vandepoele K."/>
            <person name="Reski R."/>
            <person name="Cuming A.C."/>
            <person name="Tuskan G.A."/>
            <person name="Maumus F."/>
            <person name="Salse J."/>
            <person name="Schmutz J."/>
            <person name="Rensing S.A."/>
        </authorList>
    </citation>
    <scope>NUCLEOTIDE SEQUENCE [LARGE SCALE GENOMIC DNA]</scope>
    <source>
        <strain evidence="2 3">cv. Gransden 2004</strain>
    </source>
</reference>
<dbReference type="EnsemblPlants" id="Pp3c16_9379V3.1">
    <property type="protein sequence ID" value="PAC:32985815.CDS.1"/>
    <property type="gene ID" value="Pp3c16_9379"/>
</dbReference>
<dbReference type="Proteomes" id="UP000006727">
    <property type="component" value="Chromosome 16"/>
</dbReference>
<gene>
    <name evidence="1" type="ORF">PHYPA_020721</name>
</gene>
<proteinExistence type="predicted"/>
<evidence type="ECO:0000313" key="1">
    <source>
        <dbReference type="EMBL" id="PNR37612.1"/>
    </source>
</evidence>
<evidence type="ECO:0000313" key="3">
    <source>
        <dbReference type="Proteomes" id="UP000006727"/>
    </source>
</evidence>
<sequence length="80" mass="8537">MDCLRETPLHGQIVPVSMSLLANHARRVGPEYLTSAIEWPENRGADGKYPKGYKLNNGSHIKAVNGTFITASGCGSPAAL</sequence>
<accession>A0A2K1J7V4</accession>
<name>A0A2K1J7V4_PHYPA</name>
<organism evidence="1">
    <name type="scientific">Physcomitrium patens</name>
    <name type="common">Spreading-leaved earth moss</name>
    <name type="synonym">Physcomitrella patens</name>
    <dbReference type="NCBI Taxonomy" id="3218"/>
    <lineage>
        <taxon>Eukaryota</taxon>
        <taxon>Viridiplantae</taxon>
        <taxon>Streptophyta</taxon>
        <taxon>Embryophyta</taxon>
        <taxon>Bryophyta</taxon>
        <taxon>Bryophytina</taxon>
        <taxon>Bryopsida</taxon>
        <taxon>Funariidae</taxon>
        <taxon>Funariales</taxon>
        <taxon>Funariaceae</taxon>
        <taxon>Physcomitrium</taxon>
    </lineage>
</organism>
<reference evidence="1 3" key="1">
    <citation type="journal article" date="2008" name="Science">
        <title>The Physcomitrella genome reveals evolutionary insights into the conquest of land by plants.</title>
        <authorList>
            <person name="Rensing S."/>
            <person name="Lang D."/>
            <person name="Zimmer A."/>
            <person name="Terry A."/>
            <person name="Salamov A."/>
            <person name="Shapiro H."/>
            <person name="Nishiyama T."/>
            <person name="Perroud P.-F."/>
            <person name="Lindquist E."/>
            <person name="Kamisugi Y."/>
            <person name="Tanahashi T."/>
            <person name="Sakakibara K."/>
            <person name="Fujita T."/>
            <person name="Oishi K."/>
            <person name="Shin-I T."/>
            <person name="Kuroki Y."/>
            <person name="Toyoda A."/>
            <person name="Suzuki Y."/>
            <person name="Hashimoto A."/>
            <person name="Yamaguchi K."/>
            <person name="Sugano A."/>
            <person name="Kohara Y."/>
            <person name="Fujiyama A."/>
            <person name="Anterola A."/>
            <person name="Aoki S."/>
            <person name="Ashton N."/>
            <person name="Barbazuk W.B."/>
            <person name="Barker E."/>
            <person name="Bennetzen J."/>
            <person name="Bezanilla M."/>
            <person name="Blankenship R."/>
            <person name="Cho S.H."/>
            <person name="Dutcher S."/>
            <person name="Estelle M."/>
            <person name="Fawcett J.A."/>
            <person name="Gundlach H."/>
            <person name="Hanada K."/>
            <person name="Heyl A."/>
            <person name="Hicks K.A."/>
            <person name="Hugh J."/>
            <person name="Lohr M."/>
            <person name="Mayer K."/>
            <person name="Melkozernov A."/>
            <person name="Murata T."/>
            <person name="Nelson D."/>
            <person name="Pils B."/>
            <person name="Prigge M."/>
            <person name="Reiss B."/>
            <person name="Renner T."/>
            <person name="Rombauts S."/>
            <person name="Rushton P."/>
            <person name="Sanderfoot A."/>
            <person name="Schween G."/>
            <person name="Shiu S.-H."/>
            <person name="Stueber K."/>
            <person name="Theodoulou F.L."/>
            <person name="Tu H."/>
            <person name="Van de Peer Y."/>
            <person name="Verrier P.J."/>
            <person name="Waters E."/>
            <person name="Wood A."/>
            <person name="Yang L."/>
            <person name="Cove D."/>
            <person name="Cuming A."/>
            <person name="Hasebe M."/>
            <person name="Lucas S."/>
            <person name="Mishler D.B."/>
            <person name="Reski R."/>
            <person name="Grigoriev I."/>
            <person name="Quatrano R.S."/>
            <person name="Boore J.L."/>
        </authorList>
    </citation>
    <scope>NUCLEOTIDE SEQUENCE [LARGE SCALE GENOMIC DNA]</scope>
    <source>
        <strain evidence="2 3">cv. Gransden 2004</strain>
    </source>
</reference>
<dbReference type="InParanoid" id="A0A2K1J7V4"/>
<dbReference type="AlphaFoldDB" id="A0A2K1J7V4"/>
<keyword evidence="3" id="KW-1185">Reference proteome</keyword>